<gene>
    <name evidence="1" type="ORF">INT45_004324</name>
</gene>
<dbReference type="Proteomes" id="UP000646827">
    <property type="component" value="Unassembled WGS sequence"/>
</dbReference>
<name>A0A8H7SBQ6_9FUNG</name>
<dbReference type="EMBL" id="JAEPRB010000008">
    <property type="protein sequence ID" value="KAG2227369.1"/>
    <property type="molecule type" value="Genomic_DNA"/>
</dbReference>
<comment type="caution">
    <text evidence="1">The sequence shown here is derived from an EMBL/GenBank/DDBJ whole genome shotgun (WGS) entry which is preliminary data.</text>
</comment>
<evidence type="ECO:0000313" key="1">
    <source>
        <dbReference type="EMBL" id="KAG2227369.1"/>
    </source>
</evidence>
<organism evidence="1 2">
    <name type="scientific">Circinella minor</name>
    <dbReference type="NCBI Taxonomy" id="1195481"/>
    <lineage>
        <taxon>Eukaryota</taxon>
        <taxon>Fungi</taxon>
        <taxon>Fungi incertae sedis</taxon>
        <taxon>Mucoromycota</taxon>
        <taxon>Mucoromycotina</taxon>
        <taxon>Mucoromycetes</taxon>
        <taxon>Mucorales</taxon>
        <taxon>Lichtheimiaceae</taxon>
        <taxon>Circinella</taxon>
    </lineage>
</organism>
<accession>A0A8H7SBQ6</accession>
<protein>
    <submittedName>
        <fullName evidence="1">Uncharacterized protein</fullName>
    </submittedName>
</protein>
<proteinExistence type="predicted"/>
<keyword evidence="2" id="KW-1185">Reference proteome</keyword>
<evidence type="ECO:0000313" key="2">
    <source>
        <dbReference type="Proteomes" id="UP000646827"/>
    </source>
</evidence>
<dbReference type="OrthoDB" id="1724687at2759"/>
<sequence>MASYKITKLVGAKPIHNFKLKERIYALSVLLVPKRSNLAVVKKVIVIFVPVPQLQAYQKIQQRSRYINSSVHDAILDNMIYSTELVVYLDNNKDTTSFMEYKLQTFSTVYKKLTIF</sequence>
<reference evidence="1 2" key="1">
    <citation type="submission" date="2020-12" db="EMBL/GenBank/DDBJ databases">
        <title>Metabolic potential, ecology and presence of endohyphal bacteria is reflected in genomic diversity of Mucoromycotina.</title>
        <authorList>
            <person name="Muszewska A."/>
            <person name="Okrasinska A."/>
            <person name="Steczkiewicz K."/>
            <person name="Drgas O."/>
            <person name="Orlowska M."/>
            <person name="Perlinska-Lenart U."/>
            <person name="Aleksandrzak-Piekarczyk T."/>
            <person name="Szatraj K."/>
            <person name="Zielenkiewicz U."/>
            <person name="Pilsyk S."/>
            <person name="Malc E."/>
            <person name="Mieczkowski P."/>
            <person name="Kruszewska J.S."/>
            <person name="Biernat P."/>
            <person name="Pawlowska J."/>
        </authorList>
    </citation>
    <scope>NUCLEOTIDE SEQUENCE [LARGE SCALE GENOMIC DNA]</scope>
    <source>
        <strain evidence="1 2">CBS 142.35</strain>
    </source>
</reference>
<dbReference type="AlphaFoldDB" id="A0A8H7SBQ6"/>